<keyword evidence="1" id="KW-1133">Transmembrane helix</keyword>
<name>A0A9X2EPB5_9GAMM</name>
<protein>
    <submittedName>
        <fullName evidence="2">Uncharacterized protein</fullName>
    </submittedName>
</protein>
<dbReference type="AlphaFoldDB" id="A0A9X2EPB5"/>
<sequence length="114" mass="12974">MLDEKFFLGGGITMLVVAAWTAPKLYREKLSNLVLFVLTVALIALGSFWAALEAVDYVLEASLDKATLRRVQNSLELIAIPVMWWSYLAFFFLGNLILWEIAKYRLEDILESKS</sequence>
<feature type="transmembrane region" description="Helical" evidence="1">
    <location>
        <begin position="6"/>
        <end position="26"/>
    </location>
</feature>
<organism evidence="2 3">
    <name type="scientific">Microbulbifer okhotskensis</name>
    <dbReference type="NCBI Taxonomy" id="2926617"/>
    <lineage>
        <taxon>Bacteria</taxon>
        <taxon>Pseudomonadati</taxon>
        <taxon>Pseudomonadota</taxon>
        <taxon>Gammaproteobacteria</taxon>
        <taxon>Cellvibrionales</taxon>
        <taxon>Microbulbiferaceae</taxon>
        <taxon>Microbulbifer</taxon>
    </lineage>
</organism>
<evidence type="ECO:0000313" key="3">
    <source>
        <dbReference type="Proteomes" id="UP001139028"/>
    </source>
</evidence>
<dbReference type="RefSeq" id="WP_252469388.1">
    <property type="nucleotide sequence ID" value="NZ_JALBWM010000059.1"/>
</dbReference>
<feature type="transmembrane region" description="Helical" evidence="1">
    <location>
        <begin position="78"/>
        <end position="99"/>
    </location>
</feature>
<comment type="caution">
    <text evidence="2">The sequence shown here is derived from an EMBL/GenBank/DDBJ whole genome shotgun (WGS) entry which is preliminary data.</text>
</comment>
<feature type="transmembrane region" description="Helical" evidence="1">
    <location>
        <begin position="33"/>
        <end position="52"/>
    </location>
</feature>
<keyword evidence="1" id="KW-0472">Membrane</keyword>
<evidence type="ECO:0000256" key="1">
    <source>
        <dbReference type="SAM" id="Phobius"/>
    </source>
</evidence>
<keyword evidence="1" id="KW-0812">Transmembrane</keyword>
<accession>A0A9X2EPB5</accession>
<proteinExistence type="predicted"/>
<gene>
    <name evidence="2" type="ORF">MO867_13515</name>
</gene>
<reference evidence="2" key="1">
    <citation type="journal article" date="2022" name="Arch. Microbiol.">
        <title>Microbulbifer okhotskensis sp. nov., isolated from a deep bottom sediment of the Okhotsk Sea.</title>
        <authorList>
            <person name="Romanenko L."/>
            <person name="Kurilenko V."/>
            <person name="Otstavnykh N."/>
            <person name="Velansky P."/>
            <person name="Isaeva M."/>
            <person name="Mikhailov V."/>
        </authorList>
    </citation>
    <scope>NUCLEOTIDE SEQUENCE</scope>
    <source>
        <strain evidence="2">OS29</strain>
    </source>
</reference>
<dbReference type="EMBL" id="JALBWM010000059">
    <property type="protein sequence ID" value="MCO1335351.1"/>
    <property type="molecule type" value="Genomic_DNA"/>
</dbReference>
<keyword evidence="3" id="KW-1185">Reference proteome</keyword>
<evidence type="ECO:0000313" key="2">
    <source>
        <dbReference type="EMBL" id="MCO1335351.1"/>
    </source>
</evidence>
<dbReference type="Proteomes" id="UP001139028">
    <property type="component" value="Unassembled WGS sequence"/>
</dbReference>